<sequence>MKKLVFATALAIGSLTIGTAATPIIFHDGIMEDVFIQDYTEIATSDLPAPIVNALASDYQGAMLNKAYVDDENNYKLEITSQDGSSVVLYADEEGNWLEM</sequence>
<evidence type="ECO:0000313" key="2">
    <source>
        <dbReference type="EMBL" id="SDT42263.1"/>
    </source>
</evidence>
<feature type="chain" id="PRO_5010325363" description="Beta-lactamase-inhibitor-like, PepSY-like" evidence="1">
    <location>
        <begin position="21"/>
        <end position="100"/>
    </location>
</feature>
<proteinExistence type="predicted"/>
<evidence type="ECO:0000313" key="4">
    <source>
        <dbReference type="Proteomes" id="UP000183038"/>
    </source>
</evidence>
<dbReference type="SUPFAM" id="SSF160574">
    <property type="entry name" value="BT0923-like"/>
    <property type="match status" value="1"/>
</dbReference>
<evidence type="ECO:0008006" key="6">
    <source>
        <dbReference type="Google" id="ProtNLM"/>
    </source>
</evidence>
<evidence type="ECO:0000313" key="3">
    <source>
        <dbReference type="EMBL" id="SEB55154.1"/>
    </source>
</evidence>
<dbReference type="EMBL" id="LT629754">
    <property type="protein sequence ID" value="SDT42263.1"/>
    <property type="molecule type" value="Genomic_DNA"/>
</dbReference>
<dbReference type="GeneID" id="90593782"/>
<dbReference type="AlphaFoldDB" id="A0A1H4K9D5"/>
<evidence type="ECO:0000256" key="1">
    <source>
        <dbReference type="SAM" id="SignalP"/>
    </source>
</evidence>
<dbReference type="Proteomes" id="UP000183038">
    <property type="component" value="Unassembled WGS sequence"/>
</dbReference>
<dbReference type="RefSeq" id="WP_071340532.1">
    <property type="nucleotide sequence ID" value="NZ_CAJQES010000033.1"/>
</dbReference>
<reference evidence="2 5" key="2">
    <citation type="submission" date="2016-10" db="EMBL/GenBank/DDBJ databases">
        <authorList>
            <person name="Varghese N."/>
            <person name="Submissions S."/>
        </authorList>
    </citation>
    <scope>NUCLEOTIDE SEQUENCE [LARGE SCALE GENOMIC DNA]</scope>
    <source>
        <strain evidence="2 5">MAR_2009_60</strain>
    </source>
</reference>
<gene>
    <name evidence="3" type="ORF">SAMN05192540_0825</name>
    <name evidence="2" type="ORF">SAMN05192545_3739</name>
</gene>
<evidence type="ECO:0000313" key="5">
    <source>
        <dbReference type="Proteomes" id="UP000199574"/>
    </source>
</evidence>
<organism evidence="3 4">
    <name type="scientific">Maribacter dokdonensis</name>
    <dbReference type="NCBI Taxonomy" id="320912"/>
    <lineage>
        <taxon>Bacteria</taxon>
        <taxon>Pseudomonadati</taxon>
        <taxon>Bacteroidota</taxon>
        <taxon>Flavobacteriia</taxon>
        <taxon>Flavobacteriales</taxon>
        <taxon>Flavobacteriaceae</taxon>
        <taxon>Maribacter</taxon>
    </lineage>
</organism>
<accession>A0A1H4K9D5</accession>
<dbReference type="EMBL" id="FNTB01000001">
    <property type="protein sequence ID" value="SEB55154.1"/>
    <property type="molecule type" value="Genomic_DNA"/>
</dbReference>
<dbReference type="Proteomes" id="UP000199574">
    <property type="component" value="Chromosome I"/>
</dbReference>
<name>A0A1H4K9D5_9FLAO</name>
<reference evidence="3 4" key="1">
    <citation type="submission" date="2016-10" db="EMBL/GenBank/DDBJ databases">
        <authorList>
            <person name="de Groot N.N."/>
        </authorList>
    </citation>
    <scope>NUCLEOTIDE SEQUENCE [LARGE SCALE GENOMIC DNA]</scope>
    <source>
        <strain evidence="3 4">MAR_2009_71</strain>
    </source>
</reference>
<keyword evidence="5" id="KW-1185">Reference proteome</keyword>
<dbReference type="OrthoDB" id="1099258at2"/>
<feature type="signal peptide" evidence="1">
    <location>
        <begin position="1"/>
        <end position="20"/>
    </location>
</feature>
<protein>
    <recommendedName>
        <fullName evidence="6">Beta-lactamase-inhibitor-like, PepSY-like</fullName>
    </recommendedName>
</protein>
<keyword evidence="1" id="KW-0732">Signal</keyword>